<feature type="non-terminal residue" evidence="2">
    <location>
        <position position="109"/>
    </location>
</feature>
<dbReference type="AlphaFoldDB" id="A0A8J4ATW8"/>
<evidence type="ECO:0000313" key="3">
    <source>
        <dbReference type="Proteomes" id="UP000747399"/>
    </source>
</evidence>
<accession>A0A8J4ATW8</accession>
<feature type="region of interest" description="Disordered" evidence="1">
    <location>
        <begin position="61"/>
        <end position="109"/>
    </location>
</feature>
<keyword evidence="3" id="KW-1185">Reference proteome</keyword>
<evidence type="ECO:0000313" key="2">
    <source>
        <dbReference type="EMBL" id="GIL46747.1"/>
    </source>
</evidence>
<protein>
    <submittedName>
        <fullName evidence="2">Uncharacterized protein</fullName>
    </submittedName>
</protein>
<sequence length="109" mass="10939">GRKRSGLNTVVPGRAATVLLQGGAGIVTGGGGGSSNGQEPGGCLPVHTELLQARVQHRSALPTVYESESGGNTDGERPSGTSSVAIKMTTTTQTTSGGWEELSASTRTT</sequence>
<dbReference type="EMBL" id="BNCO01000004">
    <property type="protein sequence ID" value="GIL46747.1"/>
    <property type="molecule type" value="Genomic_DNA"/>
</dbReference>
<name>A0A8J4ATW8_9CHLO</name>
<reference evidence="2" key="1">
    <citation type="journal article" date="2021" name="Proc. Natl. Acad. Sci. U.S.A.">
        <title>Three genomes in the algal genus Volvox reveal the fate of a haploid sex-determining region after a transition to homothallism.</title>
        <authorList>
            <person name="Yamamoto K."/>
            <person name="Hamaji T."/>
            <person name="Kawai-Toyooka H."/>
            <person name="Matsuzaki R."/>
            <person name="Takahashi F."/>
            <person name="Nishimura Y."/>
            <person name="Kawachi M."/>
            <person name="Noguchi H."/>
            <person name="Minakuchi Y."/>
            <person name="Umen J.G."/>
            <person name="Toyoda A."/>
            <person name="Nozaki H."/>
        </authorList>
    </citation>
    <scope>NUCLEOTIDE SEQUENCE</scope>
    <source>
        <strain evidence="2">NIES-3780</strain>
    </source>
</reference>
<evidence type="ECO:0000256" key="1">
    <source>
        <dbReference type="SAM" id="MobiDB-lite"/>
    </source>
</evidence>
<comment type="caution">
    <text evidence="2">The sequence shown here is derived from an EMBL/GenBank/DDBJ whole genome shotgun (WGS) entry which is preliminary data.</text>
</comment>
<organism evidence="2 3">
    <name type="scientific">Volvox africanus</name>
    <dbReference type="NCBI Taxonomy" id="51714"/>
    <lineage>
        <taxon>Eukaryota</taxon>
        <taxon>Viridiplantae</taxon>
        <taxon>Chlorophyta</taxon>
        <taxon>core chlorophytes</taxon>
        <taxon>Chlorophyceae</taxon>
        <taxon>CS clade</taxon>
        <taxon>Chlamydomonadales</taxon>
        <taxon>Volvocaceae</taxon>
        <taxon>Volvox</taxon>
    </lineage>
</organism>
<gene>
    <name evidence="2" type="ORF">Vafri_3647</name>
</gene>
<dbReference type="Proteomes" id="UP000747399">
    <property type="component" value="Unassembled WGS sequence"/>
</dbReference>
<feature type="non-terminal residue" evidence="2">
    <location>
        <position position="1"/>
    </location>
</feature>
<proteinExistence type="predicted"/>